<dbReference type="InterPro" id="IPR006342">
    <property type="entry name" value="FkbM_mtfrase"/>
</dbReference>
<dbReference type="Proteomes" id="UP000192917">
    <property type="component" value="Unassembled WGS sequence"/>
</dbReference>
<organism evidence="2 3">
    <name type="scientific">Tistlia consotensis USBA 355</name>
    <dbReference type="NCBI Taxonomy" id="560819"/>
    <lineage>
        <taxon>Bacteria</taxon>
        <taxon>Pseudomonadati</taxon>
        <taxon>Pseudomonadota</taxon>
        <taxon>Alphaproteobacteria</taxon>
        <taxon>Rhodospirillales</taxon>
        <taxon>Rhodovibrionaceae</taxon>
        <taxon>Tistlia</taxon>
    </lineage>
</organism>
<evidence type="ECO:0000259" key="1">
    <source>
        <dbReference type="Pfam" id="PF05050"/>
    </source>
</evidence>
<dbReference type="GO" id="GO:0032259">
    <property type="term" value="P:methylation"/>
    <property type="evidence" value="ECO:0007669"/>
    <property type="project" value="UniProtKB-KW"/>
</dbReference>
<proteinExistence type="predicted"/>
<dbReference type="Gene3D" id="3.40.50.150">
    <property type="entry name" value="Vaccinia Virus protein VP39"/>
    <property type="match status" value="1"/>
</dbReference>
<dbReference type="EMBL" id="FWZX01000007">
    <property type="protein sequence ID" value="SMF21177.1"/>
    <property type="molecule type" value="Genomic_DNA"/>
</dbReference>
<sequence length="292" mass="31501">MYRQVRAVVRSPGFRAKPLRTLVLAASWLVVCFLLRRPVTIRVAPYDFRLRLPPLFGHQGSTWIYVQREYYEPLLLGLGTFVRPGGVFIDGGANQGIFTCAAARLCGPEGRVVAIEPQSYARAALEQNIRLNGFRSVAIVPKALFDSEGTALLDRSASAVSASIVRRFGERETETVETTTLDRLVEELALPRVDVIKLDVEGAELPALRGAARTIAACRPILVLESLDPESDDWAAATALLAGQGYMMHLLDEAGRLQPCARLAAGHPNVVFLPSAETAGGATVAAPAVARA</sequence>
<gene>
    <name evidence="2" type="ORF">SAMN05428998_10781</name>
</gene>
<reference evidence="2 3" key="1">
    <citation type="submission" date="2017-04" db="EMBL/GenBank/DDBJ databases">
        <authorList>
            <person name="Afonso C.L."/>
            <person name="Miller P.J."/>
            <person name="Scott M.A."/>
            <person name="Spackman E."/>
            <person name="Goraichik I."/>
            <person name="Dimitrov K.M."/>
            <person name="Suarez D.L."/>
            <person name="Swayne D.E."/>
        </authorList>
    </citation>
    <scope>NUCLEOTIDE SEQUENCE [LARGE SCALE GENOMIC DNA]</scope>
    <source>
        <strain evidence="2 3">USBA 355</strain>
    </source>
</reference>
<accession>A0A1Y6BUQ8</accession>
<dbReference type="NCBIfam" id="TIGR01444">
    <property type="entry name" value="fkbM_fam"/>
    <property type="match status" value="1"/>
</dbReference>
<feature type="domain" description="Methyltransferase FkbM" evidence="1">
    <location>
        <begin position="90"/>
        <end position="242"/>
    </location>
</feature>
<dbReference type="GO" id="GO:0008168">
    <property type="term" value="F:methyltransferase activity"/>
    <property type="evidence" value="ECO:0007669"/>
    <property type="project" value="UniProtKB-KW"/>
</dbReference>
<dbReference type="InterPro" id="IPR052514">
    <property type="entry name" value="SAM-dependent_MTase"/>
</dbReference>
<dbReference type="STRING" id="560819.SAMN05428998_10781"/>
<keyword evidence="3" id="KW-1185">Reference proteome</keyword>
<name>A0A1Y6BUQ8_9PROT</name>
<protein>
    <submittedName>
        <fullName evidence="2">Methyltransferase, FkbM family</fullName>
    </submittedName>
</protein>
<dbReference type="PANTHER" id="PTHR34203">
    <property type="entry name" value="METHYLTRANSFERASE, FKBM FAMILY PROTEIN"/>
    <property type="match status" value="1"/>
</dbReference>
<keyword evidence="2" id="KW-0808">Transferase</keyword>
<dbReference type="Pfam" id="PF05050">
    <property type="entry name" value="Methyltransf_21"/>
    <property type="match status" value="1"/>
</dbReference>
<evidence type="ECO:0000313" key="3">
    <source>
        <dbReference type="Proteomes" id="UP000192917"/>
    </source>
</evidence>
<evidence type="ECO:0000313" key="2">
    <source>
        <dbReference type="EMBL" id="SMF21177.1"/>
    </source>
</evidence>
<keyword evidence="2" id="KW-0489">Methyltransferase</keyword>
<dbReference type="AlphaFoldDB" id="A0A1Y6BUQ8"/>
<dbReference type="InterPro" id="IPR029063">
    <property type="entry name" value="SAM-dependent_MTases_sf"/>
</dbReference>
<dbReference type="SUPFAM" id="SSF53335">
    <property type="entry name" value="S-adenosyl-L-methionine-dependent methyltransferases"/>
    <property type="match status" value="1"/>
</dbReference>
<dbReference type="PANTHER" id="PTHR34203:SF15">
    <property type="entry name" value="SLL1173 PROTEIN"/>
    <property type="match status" value="1"/>
</dbReference>